<dbReference type="InterPro" id="IPR029058">
    <property type="entry name" value="AB_hydrolase_fold"/>
</dbReference>
<protein>
    <submittedName>
        <fullName evidence="2">Alpha/Beta hydrolase protein</fullName>
    </submittedName>
</protein>
<evidence type="ECO:0000259" key="1">
    <source>
        <dbReference type="Pfam" id="PF01738"/>
    </source>
</evidence>
<proteinExistence type="predicted"/>
<dbReference type="Gene3D" id="3.40.50.1820">
    <property type="entry name" value="alpha/beta hydrolase"/>
    <property type="match status" value="1"/>
</dbReference>
<gene>
    <name evidence="2" type="ORF">B0T16DRAFT_490272</name>
</gene>
<dbReference type="EMBL" id="JAULSV010000002">
    <property type="protein sequence ID" value="KAK0652415.1"/>
    <property type="molecule type" value="Genomic_DNA"/>
</dbReference>
<dbReference type="PANTHER" id="PTHR17630">
    <property type="entry name" value="DIENELACTONE HYDROLASE"/>
    <property type="match status" value="1"/>
</dbReference>
<dbReference type="Pfam" id="PF01738">
    <property type="entry name" value="DLH"/>
    <property type="match status" value="1"/>
</dbReference>
<dbReference type="InterPro" id="IPR002925">
    <property type="entry name" value="Dienelactn_hydro"/>
</dbReference>
<dbReference type="PANTHER" id="PTHR17630:SF55">
    <property type="entry name" value="DIENELACTONE HYDROLASE FAMILY PROTEIN (AFU_ORTHOLOGUE AFUA_1G01900)"/>
    <property type="match status" value="1"/>
</dbReference>
<organism evidence="2 3">
    <name type="scientific">Cercophora newfieldiana</name>
    <dbReference type="NCBI Taxonomy" id="92897"/>
    <lineage>
        <taxon>Eukaryota</taxon>
        <taxon>Fungi</taxon>
        <taxon>Dikarya</taxon>
        <taxon>Ascomycota</taxon>
        <taxon>Pezizomycotina</taxon>
        <taxon>Sordariomycetes</taxon>
        <taxon>Sordariomycetidae</taxon>
        <taxon>Sordariales</taxon>
        <taxon>Lasiosphaeriaceae</taxon>
        <taxon>Cercophora</taxon>
    </lineage>
</organism>
<dbReference type="GO" id="GO:0016787">
    <property type="term" value="F:hydrolase activity"/>
    <property type="evidence" value="ECO:0007669"/>
    <property type="project" value="UniProtKB-KW"/>
</dbReference>
<comment type="caution">
    <text evidence="2">The sequence shown here is derived from an EMBL/GenBank/DDBJ whole genome shotgun (WGS) entry which is preliminary data.</text>
</comment>
<name>A0AA40CV09_9PEZI</name>
<accession>A0AA40CV09</accession>
<keyword evidence="3" id="KW-1185">Reference proteome</keyword>
<evidence type="ECO:0000313" key="2">
    <source>
        <dbReference type="EMBL" id="KAK0652415.1"/>
    </source>
</evidence>
<reference evidence="2" key="1">
    <citation type="submission" date="2023-06" db="EMBL/GenBank/DDBJ databases">
        <title>Genome-scale phylogeny and comparative genomics of the fungal order Sordariales.</title>
        <authorList>
            <consortium name="Lawrence Berkeley National Laboratory"/>
            <person name="Hensen N."/>
            <person name="Bonometti L."/>
            <person name="Westerberg I."/>
            <person name="Brannstrom I.O."/>
            <person name="Guillou S."/>
            <person name="Cros-Aarteil S."/>
            <person name="Calhoun S."/>
            <person name="Haridas S."/>
            <person name="Kuo A."/>
            <person name="Mondo S."/>
            <person name="Pangilinan J."/>
            <person name="Riley R."/>
            <person name="Labutti K."/>
            <person name="Andreopoulos B."/>
            <person name="Lipzen A."/>
            <person name="Chen C."/>
            <person name="Yanf M."/>
            <person name="Daum C."/>
            <person name="Ng V."/>
            <person name="Clum A."/>
            <person name="Steindorff A."/>
            <person name="Ohm R."/>
            <person name="Martin F."/>
            <person name="Silar P."/>
            <person name="Natvig D."/>
            <person name="Lalanne C."/>
            <person name="Gautier V."/>
            <person name="Ament-Velasquez S.L."/>
            <person name="Kruys A."/>
            <person name="Hutchinson M.I."/>
            <person name="Powell A.J."/>
            <person name="Barry K."/>
            <person name="Miller A.N."/>
            <person name="Grigoriev I.V."/>
            <person name="Debuchy R."/>
            <person name="Gladieux P."/>
            <person name="Thoren M.H."/>
            <person name="Johannesson H."/>
        </authorList>
    </citation>
    <scope>NUCLEOTIDE SEQUENCE</scope>
    <source>
        <strain evidence="2">SMH2532-1</strain>
    </source>
</reference>
<dbReference type="Proteomes" id="UP001174936">
    <property type="component" value="Unassembled WGS sequence"/>
</dbReference>
<feature type="domain" description="Dienelactone hydrolase" evidence="1">
    <location>
        <begin position="36"/>
        <end position="249"/>
    </location>
</feature>
<sequence>MTSPISSCCLKSFQWGGTPTGIESTLPSLPNKVYVTGSNTSAAILLVHDLLGWTFPNARLLADHYASEANATVYLPDFYGGEVLPVEPILAERWHELDIPSFMARNGRHAREEEIIAFARALRGKHEKLSAIGFCYGGWAVHRLGAKEFVDPETGKALVECVTAGHPSLLTVKDIDEVAVPVQMLAPEFDNQYTAELKSHEFLTLQKNGVPLDYQHFPGVWHGALVRGDEAKKGEREAMARAKNAAVAWHRWWLHGL</sequence>
<dbReference type="AlphaFoldDB" id="A0AA40CV09"/>
<dbReference type="SUPFAM" id="SSF53474">
    <property type="entry name" value="alpha/beta-Hydrolases"/>
    <property type="match status" value="1"/>
</dbReference>
<evidence type="ECO:0000313" key="3">
    <source>
        <dbReference type="Proteomes" id="UP001174936"/>
    </source>
</evidence>
<keyword evidence="2" id="KW-0378">Hydrolase</keyword>